<dbReference type="PANTHER" id="PTHR37009:SF1">
    <property type="entry name" value="CALCIUM-REGULATED ACTIN-BUNDLING PROTEIN"/>
    <property type="match status" value="1"/>
</dbReference>
<name>A0A2P6NRM3_9EUKA</name>
<dbReference type="AlphaFoldDB" id="A0A2P6NRM3"/>
<proteinExistence type="predicted"/>
<dbReference type="InParanoid" id="A0A2P6NRM3"/>
<dbReference type="InterPro" id="IPR040810">
    <property type="entry name" value="F_actin_bund_C"/>
</dbReference>
<feature type="region of interest" description="Disordered" evidence="2">
    <location>
        <begin position="153"/>
        <end position="176"/>
    </location>
</feature>
<comment type="caution">
    <text evidence="4">The sequence shown here is derived from an EMBL/GenBank/DDBJ whole genome shotgun (WGS) entry which is preliminary data.</text>
</comment>
<dbReference type="InterPro" id="IPR053356">
    <property type="entry name" value="Calcium-reg_actin-bundling"/>
</dbReference>
<evidence type="ECO:0000256" key="2">
    <source>
        <dbReference type="SAM" id="MobiDB-lite"/>
    </source>
</evidence>
<dbReference type="GO" id="GO:0030863">
    <property type="term" value="C:cortical cytoskeleton"/>
    <property type="evidence" value="ECO:0007669"/>
    <property type="project" value="TreeGrafter"/>
</dbReference>
<dbReference type="STRING" id="1890364.A0A2P6NRM3"/>
<dbReference type="EMBL" id="MDYQ01000029">
    <property type="protein sequence ID" value="PRP86601.1"/>
    <property type="molecule type" value="Genomic_DNA"/>
</dbReference>
<evidence type="ECO:0000313" key="5">
    <source>
        <dbReference type="Proteomes" id="UP000241769"/>
    </source>
</evidence>
<accession>A0A2P6NRM3</accession>
<reference evidence="4 5" key="1">
    <citation type="journal article" date="2018" name="Genome Biol. Evol.">
        <title>Multiple Roots of Fruiting Body Formation in Amoebozoa.</title>
        <authorList>
            <person name="Hillmann F."/>
            <person name="Forbes G."/>
            <person name="Novohradska S."/>
            <person name="Ferling I."/>
            <person name="Riege K."/>
            <person name="Groth M."/>
            <person name="Westermann M."/>
            <person name="Marz M."/>
            <person name="Spaller T."/>
            <person name="Winckler T."/>
            <person name="Schaap P."/>
            <person name="Glockner G."/>
        </authorList>
    </citation>
    <scope>NUCLEOTIDE SEQUENCE [LARGE SCALE GENOMIC DNA]</scope>
    <source>
        <strain evidence="4 5">Jena</strain>
    </source>
</reference>
<dbReference type="Proteomes" id="UP000241769">
    <property type="component" value="Unassembled WGS sequence"/>
</dbReference>
<keyword evidence="5" id="KW-1185">Reference proteome</keyword>
<dbReference type="GO" id="GO:0051764">
    <property type="term" value="P:actin crosslink formation"/>
    <property type="evidence" value="ECO:0007669"/>
    <property type="project" value="TreeGrafter"/>
</dbReference>
<evidence type="ECO:0000256" key="1">
    <source>
        <dbReference type="SAM" id="Coils"/>
    </source>
</evidence>
<feature type="coiled-coil region" evidence="1">
    <location>
        <begin position="241"/>
        <end position="310"/>
    </location>
</feature>
<protein>
    <recommendedName>
        <fullName evidence="3">Calcium-regulated actin-bundling protein C-terminal domain-containing protein</fullName>
    </recommendedName>
</protein>
<dbReference type="OrthoDB" id="29213at2759"/>
<evidence type="ECO:0000313" key="4">
    <source>
        <dbReference type="EMBL" id="PRP86601.1"/>
    </source>
</evidence>
<gene>
    <name evidence="4" type="ORF">PROFUN_05239</name>
</gene>
<dbReference type="GO" id="GO:0030046">
    <property type="term" value="P:parallel actin filament bundle assembly"/>
    <property type="evidence" value="ECO:0007669"/>
    <property type="project" value="TreeGrafter"/>
</dbReference>
<organism evidence="4 5">
    <name type="scientific">Planoprotostelium fungivorum</name>
    <dbReference type="NCBI Taxonomy" id="1890364"/>
    <lineage>
        <taxon>Eukaryota</taxon>
        <taxon>Amoebozoa</taxon>
        <taxon>Evosea</taxon>
        <taxon>Variosea</taxon>
        <taxon>Cavosteliida</taxon>
        <taxon>Cavosteliaceae</taxon>
        <taxon>Planoprotostelium</taxon>
    </lineage>
</organism>
<dbReference type="PANTHER" id="PTHR37009">
    <property type="entry name" value="EF-HAND DOMAIN-CONTAINING PROTEIN"/>
    <property type="match status" value="1"/>
</dbReference>
<dbReference type="Pfam" id="PF18060">
    <property type="entry name" value="F_actin_bund_C"/>
    <property type="match status" value="1"/>
</dbReference>
<evidence type="ECO:0000259" key="3">
    <source>
        <dbReference type="Pfam" id="PF18060"/>
    </source>
</evidence>
<feature type="domain" description="Calcium-regulated actin-bundling protein C-terminal" evidence="3">
    <location>
        <begin position="186"/>
        <end position="273"/>
    </location>
</feature>
<dbReference type="GO" id="GO:0051015">
    <property type="term" value="F:actin filament binding"/>
    <property type="evidence" value="ECO:0007669"/>
    <property type="project" value="TreeGrafter"/>
</dbReference>
<keyword evidence="1" id="KW-0175">Coiled coil</keyword>
<sequence length="337" mass="38306">MSRPADFSEISHLNYAEQAKWFLNGFWANEGQKDTELIWKFAHKFMELDQSKKKEGNCLDEFWTHKFLEDFKETHTVIALRDKLRNAGMLVNGKNVSLIEYLAFRYNKNLRDIVDAPQGDNQDEVNQAAALLSEAQSLCAEVQRQLEQEKQALQKQREQESASKKQQEALKAAEDEVRKAEAAQQAAVDELKSQEDAYANLVSSLETKSKDTSVGVVTRNKAAAELAQVKSEDPLPLRKAKISQEAALRKVEKERKIAEDRRKEADAALESAKQATVQAEAKTAEVARAVQEAEDKLQEAQNFLEEVKKKGGVAHGSIWWMQRELDEAKKYMPKRKQ</sequence>